<reference evidence="2" key="1">
    <citation type="journal article" date="2019" name="Int. J. Syst. Evol. Microbiol.">
        <title>The Global Catalogue of Microorganisms (GCM) 10K type strain sequencing project: providing services to taxonomists for standard genome sequencing and annotation.</title>
        <authorList>
            <consortium name="The Broad Institute Genomics Platform"/>
            <consortium name="The Broad Institute Genome Sequencing Center for Infectious Disease"/>
            <person name="Wu L."/>
            <person name="Ma J."/>
        </authorList>
    </citation>
    <scope>NUCLEOTIDE SEQUENCE [LARGE SCALE GENOMIC DNA]</scope>
    <source>
        <strain evidence="2">CCM 4481</strain>
    </source>
</reference>
<accession>A0ABV9BZ12</accession>
<gene>
    <name evidence="1" type="ORF">ACFO5W_04465</name>
</gene>
<protein>
    <submittedName>
        <fullName evidence="1">Uncharacterized protein</fullName>
    </submittedName>
</protein>
<dbReference type="RefSeq" id="WP_266150602.1">
    <property type="nucleotide sequence ID" value="NZ_CP064028.1"/>
</dbReference>
<evidence type="ECO:0000313" key="1">
    <source>
        <dbReference type="EMBL" id="MFC4525883.1"/>
    </source>
</evidence>
<comment type="caution">
    <text evidence="1">The sequence shown here is derived from an EMBL/GenBank/DDBJ whole genome shotgun (WGS) entry which is preliminary data.</text>
</comment>
<sequence>MALELLPLPEVPEAAPAADACLLFAVDAVVDDEPGVEPDLVEVDDEVDVDGAVFVDVPVIVTGMELRSALIVMFTQAFSGGPPGLSAGRARS</sequence>
<dbReference type="Proteomes" id="UP001595961">
    <property type="component" value="Unassembled WGS sequence"/>
</dbReference>
<name>A0ABV9BZ12_9GAMM</name>
<organism evidence="1 2">
    <name type="scientific">Dyella halodurans</name>
    <dbReference type="NCBI Taxonomy" id="1920171"/>
    <lineage>
        <taxon>Bacteria</taxon>
        <taxon>Pseudomonadati</taxon>
        <taxon>Pseudomonadota</taxon>
        <taxon>Gammaproteobacteria</taxon>
        <taxon>Lysobacterales</taxon>
        <taxon>Rhodanobacteraceae</taxon>
        <taxon>Dyella</taxon>
    </lineage>
</organism>
<dbReference type="EMBL" id="JBHSGA010000008">
    <property type="protein sequence ID" value="MFC4525883.1"/>
    <property type="molecule type" value="Genomic_DNA"/>
</dbReference>
<evidence type="ECO:0000313" key="2">
    <source>
        <dbReference type="Proteomes" id="UP001595961"/>
    </source>
</evidence>
<proteinExistence type="predicted"/>
<keyword evidence="2" id="KW-1185">Reference proteome</keyword>